<evidence type="ECO:0000256" key="1">
    <source>
        <dbReference type="ARBA" id="ARBA00008558"/>
    </source>
</evidence>
<dbReference type="EMBL" id="JBHUHZ010000005">
    <property type="protein sequence ID" value="MFD2164555.1"/>
    <property type="molecule type" value="Genomic_DNA"/>
</dbReference>
<dbReference type="PANTHER" id="PTHR15108">
    <property type="entry name" value="N-ACYLGLUCOSAMINE-2-EPIMERASE"/>
    <property type="match status" value="1"/>
</dbReference>
<evidence type="ECO:0000256" key="2">
    <source>
        <dbReference type="ARBA" id="ARBA00023235"/>
    </source>
</evidence>
<dbReference type="Proteomes" id="UP001597387">
    <property type="component" value="Unassembled WGS sequence"/>
</dbReference>
<proteinExistence type="inferred from homology"/>
<dbReference type="RefSeq" id="WP_255905549.1">
    <property type="nucleotide sequence ID" value="NZ_JAFMZO010000006.1"/>
</dbReference>
<dbReference type="SUPFAM" id="SSF48208">
    <property type="entry name" value="Six-hairpin glycosidases"/>
    <property type="match status" value="1"/>
</dbReference>
<comment type="similarity">
    <text evidence="1">Belongs to the N-acylglucosamine 2-epimerase family.</text>
</comment>
<dbReference type="Pfam" id="PF07221">
    <property type="entry name" value="GlcNAc_2-epim"/>
    <property type="match status" value="1"/>
</dbReference>
<dbReference type="Gene3D" id="1.50.10.10">
    <property type="match status" value="1"/>
</dbReference>
<dbReference type="InterPro" id="IPR008928">
    <property type="entry name" value="6-hairpin_glycosidase_sf"/>
</dbReference>
<name>A0ABW4ZRI6_9SPHI</name>
<evidence type="ECO:0000313" key="4">
    <source>
        <dbReference type="Proteomes" id="UP001597387"/>
    </source>
</evidence>
<dbReference type="InterPro" id="IPR012341">
    <property type="entry name" value="6hp_glycosidase-like_sf"/>
</dbReference>
<gene>
    <name evidence="3" type="ORF">ACFSJU_19270</name>
</gene>
<keyword evidence="4" id="KW-1185">Reference proteome</keyword>
<protein>
    <submittedName>
        <fullName evidence="3">AGE family epimerase/isomerase</fullName>
    </submittedName>
</protein>
<dbReference type="InterPro" id="IPR010819">
    <property type="entry name" value="AGE/CE"/>
</dbReference>
<evidence type="ECO:0000313" key="3">
    <source>
        <dbReference type="EMBL" id="MFD2164555.1"/>
    </source>
</evidence>
<keyword evidence="2" id="KW-0413">Isomerase</keyword>
<reference evidence="4" key="1">
    <citation type="journal article" date="2019" name="Int. J. Syst. Evol. Microbiol.">
        <title>The Global Catalogue of Microorganisms (GCM) 10K type strain sequencing project: providing services to taxonomists for standard genome sequencing and annotation.</title>
        <authorList>
            <consortium name="The Broad Institute Genomics Platform"/>
            <consortium name="The Broad Institute Genome Sequencing Center for Infectious Disease"/>
            <person name="Wu L."/>
            <person name="Ma J."/>
        </authorList>
    </citation>
    <scope>NUCLEOTIDE SEQUENCE [LARGE SCALE GENOMIC DNA]</scope>
    <source>
        <strain evidence="4">KCTC 42217</strain>
    </source>
</reference>
<organism evidence="3 4">
    <name type="scientific">Paradesertivirga mongoliensis</name>
    <dbReference type="NCBI Taxonomy" id="2100740"/>
    <lineage>
        <taxon>Bacteria</taxon>
        <taxon>Pseudomonadati</taxon>
        <taxon>Bacteroidota</taxon>
        <taxon>Sphingobacteriia</taxon>
        <taxon>Sphingobacteriales</taxon>
        <taxon>Sphingobacteriaceae</taxon>
        <taxon>Paradesertivirga</taxon>
    </lineage>
</organism>
<sequence length="391" mass="46159">MEYTKEELEDLKNFYKNQLLQDTLPFWFPRSFDKVHGGYLLMRDRDGTLLDDDKAVWIQGRAAWLLATLYNTVDAKQEWLDGSKLGIDFLEKHCFDLDERMFFHVARDGSPIRKRRYFYSETFTVIAMAAYAKASGSERVADRARRLFGKCLEYSADLSLLPPKFTGYRPSKAIGVPMIMINTAQQLRETIGDPRCDEAISKWIKEIEQDFVKDDIKCVMEQVAPDGAIIDHFDGRMITPGHAIEAAWFIFNEAKYRNNDPHLVGLGCRIIDYMWERGWDNEYGGIYYFRDVYNKPVQEYYQDMKFWWPHNEFIIATLMAYLLTGEPKYASWHRMVHDYSYNHFHDKKNGEWFGYLHRDGSIAQTAKGNLFKGPFHLPRQEWHCWKMLEDI</sequence>
<comment type="caution">
    <text evidence="3">The sequence shown here is derived from an EMBL/GenBank/DDBJ whole genome shotgun (WGS) entry which is preliminary data.</text>
</comment>
<accession>A0ABW4ZRI6</accession>